<dbReference type="PANTHER" id="PTHR36091">
    <property type="entry name" value="ALTERED INHERITANCE OF MITOCHONDRIA PROTEIN 9, MITOCHONDRIAL"/>
    <property type="match status" value="1"/>
</dbReference>
<dbReference type="GO" id="GO:0005739">
    <property type="term" value="C:mitochondrion"/>
    <property type="evidence" value="ECO:0007669"/>
    <property type="project" value="TreeGrafter"/>
</dbReference>
<dbReference type="AlphaFoldDB" id="A0A3A2ZQ33"/>
<sequence>MQDGRGVVAKLPNLNAGPELFATAGEVVTLKYVAGIAVPEVYAWDANLNGNPVDVEYIIIENASGVMLGNMRPTMTLFQKQDSVANVIEMEKSLVARSFEGTGNPYLESDRIDSSVRYIDIQNKGFVIGPSTSADFVRRGSRQFQPNIGPWTGTVDWIFAKVRSKENRIRELEYLPVSDGVFGGPRLYNPTTEPRLKVLLGFRKVTLLITVDDVAQNAADLREWKRSEEVFRELLKELGKNVSWVDWITHAEYEQFKQKY</sequence>
<dbReference type="EMBL" id="MVGC01000114">
    <property type="protein sequence ID" value="RJE23577.1"/>
    <property type="molecule type" value="Genomic_DNA"/>
</dbReference>
<keyword evidence="1" id="KW-0808">Transferase</keyword>
<dbReference type="PANTHER" id="PTHR36091:SF1">
    <property type="entry name" value="ALTERED INHERITANCE OF MITOCHONDRIA PROTEIN 9, MITOCHONDRIAL"/>
    <property type="match status" value="1"/>
</dbReference>
<evidence type="ECO:0000313" key="1">
    <source>
        <dbReference type="EMBL" id="RJE23577.1"/>
    </source>
</evidence>
<dbReference type="GO" id="GO:0016740">
    <property type="term" value="F:transferase activity"/>
    <property type="evidence" value="ECO:0007669"/>
    <property type="project" value="UniProtKB-KW"/>
</dbReference>
<protein>
    <submittedName>
        <fullName evidence="1">Phosphotransferase enzyme family</fullName>
    </submittedName>
</protein>
<accession>A0A3A2ZQ33</accession>
<gene>
    <name evidence="1" type="ORF">PHISCL_04077</name>
</gene>
<name>A0A3A2ZQ33_9EURO</name>
<organism evidence="1 2">
    <name type="scientific">Aspergillus sclerotialis</name>
    <dbReference type="NCBI Taxonomy" id="2070753"/>
    <lineage>
        <taxon>Eukaryota</taxon>
        <taxon>Fungi</taxon>
        <taxon>Dikarya</taxon>
        <taxon>Ascomycota</taxon>
        <taxon>Pezizomycotina</taxon>
        <taxon>Eurotiomycetes</taxon>
        <taxon>Eurotiomycetidae</taxon>
        <taxon>Eurotiales</taxon>
        <taxon>Aspergillaceae</taxon>
        <taxon>Aspergillus</taxon>
        <taxon>Aspergillus subgen. Polypaecilum</taxon>
    </lineage>
</organism>
<evidence type="ECO:0000313" key="2">
    <source>
        <dbReference type="Proteomes" id="UP000266188"/>
    </source>
</evidence>
<keyword evidence="2" id="KW-1185">Reference proteome</keyword>
<reference evidence="2" key="1">
    <citation type="submission" date="2017-02" db="EMBL/GenBank/DDBJ databases">
        <authorList>
            <person name="Tafer H."/>
            <person name="Lopandic K."/>
        </authorList>
    </citation>
    <scope>NUCLEOTIDE SEQUENCE [LARGE SCALE GENOMIC DNA]</scope>
    <source>
        <strain evidence="2">CBS 366.77</strain>
    </source>
</reference>
<dbReference type="InterPro" id="IPR051035">
    <property type="entry name" value="Mito_inheritance_9"/>
</dbReference>
<dbReference type="Proteomes" id="UP000266188">
    <property type="component" value="Unassembled WGS sequence"/>
</dbReference>
<dbReference type="OrthoDB" id="10003767at2759"/>
<dbReference type="STRING" id="2070753.A0A3A2ZQ33"/>
<proteinExistence type="predicted"/>
<comment type="caution">
    <text evidence="1">The sequence shown here is derived from an EMBL/GenBank/DDBJ whole genome shotgun (WGS) entry which is preliminary data.</text>
</comment>